<protein>
    <submittedName>
        <fullName evidence="4">2-ketoacid reductase</fullName>
    </submittedName>
</protein>
<gene>
    <name evidence="4" type="ORF">EA58_08700</name>
</gene>
<dbReference type="FunFam" id="3.40.50.720:FF:000363">
    <property type="entry name" value="D-isomer specific 2-hydroxyacid dehydrogenase"/>
    <property type="match status" value="1"/>
</dbReference>
<dbReference type="GO" id="GO:0016491">
    <property type="term" value="F:oxidoreductase activity"/>
    <property type="evidence" value="ECO:0007669"/>
    <property type="project" value="UniProtKB-KW"/>
</dbReference>
<name>A0A066RS82_9GAMM</name>
<dbReference type="AlphaFoldDB" id="A0A066RS82"/>
<reference evidence="4 5" key="1">
    <citation type="submission" date="2014-04" db="EMBL/GenBank/DDBJ databases">
        <title>Draft genome sequence of Photobacterium halotolerans S2753: a solonamide, ngercheumicin and holomycin producer.</title>
        <authorList>
            <person name="Machado H.R."/>
            <person name="Gram L."/>
        </authorList>
    </citation>
    <scope>NUCLEOTIDE SEQUENCE [LARGE SCALE GENOMIC DNA]</scope>
    <source>
        <strain evidence="4 5">S2753</strain>
    </source>
</reference>
<dbReference type="InterPro" id="IPR006140">
    <property type="entry name" value="D-isomer_DH_NAD-bd"/>
</dbReference>
<keyword evidence="1" id="KW-0560">Oxidoreductase</keyword>
<dbReference type="PANTHER" id="PTHR43333:SF1">
    <property type="entry name" value="D-ISOMER SPECIFIC 2-HYDROXYACID DEHYDROGENASE NAD-BINDING DOMAIN-CONTAINING PROTEIN"/>
    <property type="match status" value="1"/>
</dbReference>
<dbReference type="STRING" id="1654360.EA58_08700"/>
<dbReference type="OrthoDB" id="9787219at2"/>
<dbReference type="CDD" id="cd05300">
    <property type="entry name" value="2-Hacid_dh_1"/>
    <property type="match status" value="1"/>
</dbReference>
<feature type="domain" description="D-isomer specific 2-hydroxyacid dehydrogenase NAD-binding" evidence="3">
    <location>
        <begin position="95"/>
        <end position="268"/>
    </location>
</feature>
<dbReference type="Gene3D" id="3.40.50.720">
    <property type="entry name" value="NAD(P)-binding Rossmann-like Domain"/>
    <property type="match status" value="2"/>
</dbReference>
<comment type="caution">
    <text evidence="4">The sequence shown here is derived from an EMBL/GenBank/DDBJ whole genome shotgun (WGS) entry which is preliminary data.</text>
</comment>
<evidence type="ECO:0000256" key="1">
    <source>
        <dbReference type="ARBA" id="ARBA00023002"/>
    </source>
</evidence>
<dbReference type="SUPFAM" id="SSF51735">
    <property type="entry name" value="NAD(P)-binding Rossmann-fold domains"/>
    <property type="match status" value="1"/>
</dbReference>
<sequence length="303" mass="33950">MHRLCIISRQSERYRQLIENAALPELVLTDNPAEATLVLADPPRLASRLEEFSNLHWVQSTYAGIDALTQPGLRKDYILTNIRGIFGQLISEYVLGLLISHQRHVAQYNAQQQQEIWQQHHYNSLSGKTMVILGTGTIGQHLAHSAKALGMTIHGVNRSGEVPNDNFDQVTPIDRLTDALSQADIVVSILPATHQTDDLLNAESLNHCRDVLLFNVGRGNAVCEPGLIQALDSGAVAHAFLDVFKQEPLPAAHPFWQHPRITVTPHIAAESFPEQVMEIFKTNYLRYVEGKPLQFQIDFERGY</sequence>
<organism evidence="4 5">
    <name type="scientific">Photobacterium galatheae</name>
    <dbReference type="NCBI Taxonomy" id="1654360"/>
    <lineage>
        <taxon>Bacteria</taxon>
        <taxon>Pseudomonadati</taxon>
        <taxon>Pseudomonadota</taxon>
        <taxon>Gammaproteobacteria</taxon>
        <taxon>Vibrionales</taxon>
        <taxon>Vibrionaceae</taxon>
        <taxon>Photobacterium</taxon>
    </lineage>
</organism>
<dbReference type="Proteomes" id="UP000027192">
    <property type="component" value="Unassembled WGS sequence"/>
</dbReference>
<keyword evidence="2" id="KW-0520">NAD</keyword>
<dbReference type="PANTHER" id="PTHR43333">
    <property type="entry name" value="2-HACID_DH_C DOMAIN-CONTAINING PROTEIN"/>
    <property type="match status" value="1"/>
</dbReference>
<accession>A0A066RS82</accession>
<dbReference type="EMBL" id="JMIB01000016">
    <property type="protein sequence ID" value="KDM91986.1"/>
    <property type="molecule type" value="Genomic_DNA"/>
</dbReference>
<evidence type="ECO:0000259" key="3">
    <source>
        <dbReference type="Pfam" id="PF02826"/>
    </source>
</evidence>
<dbReference type="GO" id="GO:0051287">
    <property type="term" value="F:NAD binding"/>
    <property type="evidence" value="ECO:0007669"/>
    <property type="project" value="InterPro"/>
</dbReference>
<keyword evidence="5" id="KW-1185">Reference proteome</keyword>
<evidence type="ECO:0000313" key="4">
    <source>
        <dbReference type="EMBL" id="KDM91986.1"/>
    </source>
</evidence>
<dbReference type="RefSeq" id="WP_036751321.1">
    <property type="nucleotide sequence ID" value="NZ_JAGSGC010000020.1"/>
</dbReference>
<dbReference type="SUPFAM" id="SSF52283">
    <property type="entry name" value="Formate/glycerate dehydrogenase catalytic domain-like"/>
    <property type="match status" value="1"/>
</dbReference>
<dbReference type="InterPro" id="IPR036291">
    <property type="entry name" value="NAD(P)-bd_dom_sf"/>
</dbReference>
<evidence type="ECO:0000256" key="2">
    <source>
        <dbReference type="ARBA" id="ARBA00023027"/>
    </source>
</evidence>
<proteinExistence type="predicted"/>
<evidence type="ECO:0000313" key="5">
    <source>
        <dbReference type="Proteomes" id="UP000027192"/>
    </source>
</evidence>
<dbReference type="Pfam" id="PF02826">
    <property type="entry name" value="2-Hacid_dh_C"/>
    <property type="match status" value="1"/>
</dbReference>